<evidence type="ECO:0000256" key="1">
    <source>
        <dbReference type="ARBA" id="ARBA00006594"/>
    </source>
</evidence>
<dbReference type="Gene3D" id="1.10.1020.10">
    <property type="entry name" value="Adenine-specific Methyltransferase, Domain 2"/>
    <property type="match status" value="1"/>
</dbReference>
<dbReference type="GO" id="GO:0032259">
    <property type="term" value="P:methylation"/>
    <property type="evidence" value="ECO:0007669"/>
    <property type="project" value="UniProtKB-KW"/>
</dbReference>
<evidence type="ECO:0000256" key="6">
    <source>
        <dbReference type="ARBA" id="ARBA00047942"/>
    </source>
</evidence>
<proteinExistence type="inferred from homology"/>
<keyword evidence="5 8" id="KW-0949">S-adenosyl-L-methionine</keyword>
<feature type="binding site" evidence="7">
    <location>
        <position position="56"/>
    </location>
    <ligand>
        <name>S-adenosyl-L-methionine</name>
        <dbReference type="ChEBI" id="CHEBI:59789"/>
    </ligand>
</feature>
<comment type="similarity">
    <text evidence="1 8">Belongs to the N(4)/N(6)-methyltransferase family.</text>
</comment>
<dbReference type="PROSITE" id="PS00092">
    <property type="entry name" value="N6_MTASE"/>
    <property type="match status" value="1"/>
</dbReference>
<dbReference type="PANTHER" id="PTHR30481">
    <property type="entry name" value="DNA ADENINE METHYLASE"/>
    <property type="match status" value="1"/>
</dbReference>
<evidence type="ECO:0000256" key="3">
    <source>
        <dbReference type="ARBA" id="ARBA00022603"/>
    </source>
</evidence>
<reference evidence="9" key="1">
    <citation type="submission" date="2021-01" db="EMBL/GenBank/DDBJ databases">
        <title>Draft genome sequence of Acholeplasmataceae bacterium strain Mahy22.</title>
        <authorList>
            <person name="Watanabe M."/>
            <person name="Kojima H."/>
            <person name="Fukui M."/>
        </authorList>
    </citation>
    <scope>NUCLEOTIDE SEQUENCE</scope>
    <source>
        <strain evidence="9">Mahy22</strain>
    </source>
</reference>
<evidence type="ECO:0000256" key="7">
    <source>
        <dbReference type="PIRSR" id="PIRSR000398-1"/>
    </source>
</evidence>
<evidence type="ECO:0000313" key="10">
    <source>
        <dbReference type="Proteomes" id="UP000620133"/>
    </source>
</evidence>
<gene>
    <name evidence="9" type="primary">dam</name>
    <name evidence="9" type="ORF">MPAN_015650</name>
</gene>
<sequence>MNTHIKPFIKWVGGKRQLIPQMEKYLPKSSENYFEPFVGAGALFFHMLPNNANINDMNEELINTYKVIRNDIDNLIDKLNIHEKNNTAEYFYSVRIWDRQPGYSRRSNTTKAARFIYMNKVGFNGLYRVNLKGQFNVPYGTYTNPKICDENLLRDISKYFNEKNIHFTSLDFEEAVKGAKSGSFVYFDPPYDPLSKTSSFTQYQKGGFDREEQKRLKCVADRLVHKGAKVILSNSNTEFIKDLYKNKIDDAKSDVDYFIVELVDAKRSINSKADGRGKIKEVLIISKD</sequence>
<dbReference type="GO" id="GO:0043565">
    <property type="term" value="F:sequence-specific DNA binding"/>
    <property type="evidence" value="ECO:0007669"/>
    <property type="project" value="TreeGrafter"/>
</dbReference>
<comment type="catalytic activity">
    <reaction evidence="6 8">
        <text>a 2'-deoxyadenosine in DNA + S-adenosyl-L-methionine = an N(6)-methyl-2'-deoxyadenosine in DNA + S-adenosyl-L-homocysteine + H(+)</text>
        <dbReference type="Rhea" id="RHEA:15197"/>
        <dbReference type="Rhea" id="RHEA-COMP:12418"/>
        <dbReference type="Rhea" id="RHEA-COMP:12419"/>
        <dbReference type="ChEBI" id="CHEBI:15378"/>
        <dbReference type="ChEBI" id="CHEBI:57856"/>
        <dbReference type="ChEBI" id="CHEBI:59789"/>
        <dbReference type="ChEBI" id="CHEBI:90615"/>
        <dbReference type="ChEBI" id="CHEBI:90616"/>
        <dbReference type="EC" id="2.1.1.72"/>
    </reaction>
</comment>
<dbReference type="InterPro" id="IPR029063">
    <property type="entry name" value="SAM-dependent_MTases_sf"/>
</dbReference>
<keyword evidence="3 8" id="KW-0489">Methyltransferase</keyword>
<evidence type="ECO:0000256" key="5">
    <source>
        <dbReference type="ARBA" id="ARBA00022691"/>
    </source>
</evidence>
<dbReference type="KEGG" id="manr:MPAN_015650"/>
<dbReference type="GO" id="GO:0009307">
    <property type="term" value="P:DNA restriction-modification system"/>
    <property type="evidence" value="ECO:0007669"/>
    <property type="project" value="InterPro"/>
</dbReference>
<dbReference type="RefSeq" id="WP_176239318.1">
    <property type="nucleotide sequence ID" value="NZ_AP024412.1"/>
</dbReference>
<feature type="binding site" evidence="7">
    <location>
        <position position="15"/>
    </location>
    <ligand>
        <name>S-adenosyl-L-methionine</name>
        <dbReference type="ChEBI" id="CHEBI:59789"/>
    </ligand>
</feature>
<dbReference type="GO" id="GO:0009007">
    <property type="term" value="F:site-specific DNA-methyltransferase (adenine-specific) activity"/>
    <property type="evidence" value="ECO:0007669"/>
    <property type="project" value="UniProtKB-UniRule"/>
</dbReference>
<dbReference type="EC" id="2.1.1.72" evidence="2 8"/>
<dbReference type="Pfam" id="PF02086">
    <property type="entry name" value="MethyltransfD12"/>
    <property type="match status" value="1"/>
</dbReference>
<keyword evidence="10" id="KW-1185">Reference proteome</keyword>
<dbReference type="PRINTS" id="PR00505">
    <property type="entry name" value="D12N6MTFRASE"/>
</dbReference>
<dbReference type="InterPro" id="IPR012327">
    <property type="entry name" value="MeTrfase_D12"/>
</dbReference>
<dbReference type="PIRSF" id="PIRSF000398">
    <property type="entry name" value="M_m6A_EcoRV"/>
    <property type="match status" value="1"/>
</dbReference>
<dbReference type="AlphaFoldDB" id="A0A7U9TKL3"/>
<evidence type="ECO:0000256" key="4">
    <source>
        <dbReference type="ARBA" id="ARBA00022679"/>
    </source>
</evidence>
<dbReference type="PANTHER" id="PTHR30481:SF3">
    <property type="entry name" value="DNA ADENINE METHYLASE"/>
    <property type="match status" value="1"/>
</dbReference>
<dbReference type="EMBL" id="AP024412">
    <property type="protein sequence ID" value="BCR36672.1"/>
    <property type="molecule type" value="Genomic_DNA"/>
</dbReference>
<dbReference type="NCBIfam" id="TIGR00571">
    <property type="entry name" value="dam"/>
    <property type="match status" value="1"/>
</dbReference>
<feature type="binding site" evidence="7">
    <location>
        <position position="188"/>
    </location>
    <ligand>
        <name>S-adenosyl-L-methionine</name>
        <dbReference type="ChEBI" id="CHEBI:59789"/>
    </ligand>
</feature>
<dbReference type="GO" id="GO:0006298">
    <property type="term" value="P:mismatch repair"/>
    <property type="evidence" value="ECO:0007669"/>
    <property type="project" value="TreeGrafter"/>
</dbReference>
<dbReference type="Gene3D" id="3.40.50.150">
    <property type="entry name" value="Vaccinia Virus protein VP39"/>
    <property type="match status" value="1"/>
</dbReference>
<evidence type="ECO:0000256" key="2">
    <source>
        <dbReference type="ARBA" id="ARBA00011900"/>
    </source>
</evidence>
<name>A0A7U9TKL3_9MOLU</name>
<organism evidence="9 10">
    <name type="scientific">Mariniplasma anaerobium</name>
    <dbReference type="NCBI Taxonomy" id="2735436"/>
    <lineage>
        <taxon>Bacteria</taxon>
        <taxon>Bacillati</taxon>
        <taxon>Mycoplasmatota</taxon>
        <taxon>Mollicutes</taxon>
        <taxon>Acholeplasmatales</taxon>
        <taxon>Acholeplasmataceae</taxon>
        <taxon>Mariniplasma</taxon>
    </lineage>
</organism>
<dbReference type="SUPFAM" id="SSF53335">
    <property type="entry name" value="S-adenosyl-L-methionine-dependent methyltransferases"/>
    <property type="match status" value="1"/>
</dbReference>
<evidence type="ECO:0000256" key="8">
    <source>
        <dbReference type="RuleBase" id="RU361257"/>
    </source>
</evidence>
<keyword evidence="4 8" id="KW-0808">Transferase</keyword>
<dbReference type="InterPro" id="IPR012263">
    <property type="entry name" value="M_m6A_EcoRV"/>
</dbReference>
<dbReference type="InterPro" id="IPR023095">
    <property type="entry name" value="Ade_MeTrfase_dom_2"/>
</dbReference>
<protein>
    <recommendedName>
        <fullName evidence="2 8">Site-specific DNA-methyltransferase (adenine-specific)</fullName>
        <ecNumber evidence="2 8">2.1.1.72</ecNumber>
    </recommendedName>
</protein>
<accession>A0A7U9TKL3</accession>
<dbReference type="REBASE" id="459066">
    <property type="entry name" value="M.AbaM22ORF15650P"/>
</dbReference>
<dbReference type="Proteomes" id="UP000620133">
    <property type="component" value="Chromosome"/>
</dbReference>
<feature type="binding site" evidence="7">
    <location>
        <position position="11"/>
    </location>
    <ligand>
        <name>S-adenosyl-L-methionine</name>
        <dbReference type="ChEBI" id="CHEBI:59789"/>
    </ligand>
</feature>
<dbReference type="InterPro" id="IPR002052">
    <property type="entry name" value="DNA_methylase_N6_adenine_CS"/>
</dbReference>
<dbReference type="GO" id="GO:1904047">
    <property type="term" value="F:S-adenosyl-L-methionine binding"/>
    <property type="evidence" value="ECO:0007669"/>
    <property type="project" value="TreeGrafter"/>
</dbReference>
<evidence type="ECO:0000313" key="9">
    <source>
        <dbReference type="EMBL" id="BCR36672.1"/>
    </source>
</evidence>